<sequence length="312" mass="33665">MTGRKFAFGAVVMAGVMLLGAAASPALAKDVRPAITGVSHLAVYSTDRAASEHFYTVILGAKKGADPETAAGVRYYFSPRQFVEVLPAPAHHGKSMLAHVAYNTVDASGLRAYLLAHGVTGASALHRGEEGAWFSVHDPEGNEVQFVQPATSDTTAVAGAISGRIIHVGYLVHDRAKEDAFYRDMLGFRPYWHGAMKDGAVDWISQQVPDGTDWLEYMMVGPGSTTPLDHVDAHQLGVLNHLSLGVPNMEAAVTTLIDQNRLSPRHDGPQMGKDGKWQANLYDPDGTRVELMEFQPVTKPCCSPFTAESPKR</sequence>
<dbReference type="eggNOG" id="COG0346">
    <property type="taxonomic scope" value="Bacteria"/>
</dbReference>
<dbReference type="PANTHER" id="PTHR43048">
    <property type="entry name" value="METHYLMALONYL-COA EPIMERASE"/>
    <property type="match status" value="1"/>
</dbReference>
<keyword evidence="2" id="KW-0732">Signal</keyword>
<feature type="signal peptide" evidence="2">
    <location>
        <begin position="1"/>
        <end position="28"/>
    </location>
</feature>
<dbReference type="Proteomes" id="UP000004210">
    <property type="component" value="Unassembled WGS sequence"/>
</dbReference>
<protein>
    <submittedName>
        <fullName evidence="4">Glyoxalase family protein</fullName>
    </submittedName>
</protein>
<gene>
    <name evidence="4" type="ORF">UU9_03767</name>
</gene>
<evidence type="ECO:0000313" key="4">
    <source>
        <dbReference type="EMBL" id="EIL91691.1"/>
    </source>
</evidence>
<dbReference type="GO" id="GO:0046872">
    <property type="term" value="F:metal ion binding"/>
    <property type="evidence" value="ECO:0007669"/>
    <property type="project" value="UniProtKB-KW"/>
</dbReference>
<dbReference type="Gene3D" id="3.10.180.10">
    <property type="entry name" value="2,3-Dihydroxybiphenyl 1,2-Dioxygenase, domain 1"/>
    <property type="match status" value="2"/>
</dbReference>
<dbReference type="InterPro" id="IPR037523">
    <property type="entry name" value="VOC_core"/>
</dbReference>
<accession>I4VWV0</accession>
<dbReference type="GO" id="GO:0004493">
    <property type="term" value="F:methylmalonyl-CoA epimerase activity"/>
    <property type="evidence" value="ECO:0007669"/>
    <property type="project" value="TreeGrafter"/>
</dbReference>
<dbReference type="AlphaFoldDB" id="I4VWV0"/>
<dbReference type="InterPro" id="IPR029068">
    <property type="entry name" value="Glyas_Bleomycin-R_OHBP_Dase"/>
</dbReference>
<dbReference type="PANTHER" id="PTHR43048:SF3">
    <property type="entry name" value="METHYLMALONYL-COA EPIMERASE, MITOCHONDRIAL"/>
    <property type="match status" value="1"/>
</dbReference>
<dbReference type="STRING" id="1163408.UU9_03767"/>
<keyword evidence="1" id="KW-0479">Metal-binding</keyword>
<organism evidence="4 5">
    <name type="scientific">Rhodanobacter fulvus Jip2</name>
    <dbReference type="NCBI Taxonomy" id="1163408"/>
    <lineage>
        <taxon>Bacteria</taxon>
        <taxon>Pseudomonadati</taxon>
        <taxon>Pseudomonadota</taxon>
        <taxon>Gammaproteobacteria</taxon>
        <taxon>Lysobacterales</taxon>
        <taxon>Rhodanobacteraceae</taxon>
        <taxon>Rhodanobacter</taxon>
    </lineage>
</organism>
<evidence type="ECO:0000256" key="1">
    <source>
        <dbReference type="ARBA" id="ARBA00022723"/>
    </source>
</evidence>
<dbReference type="SUPFAM" id="SSF54593">
    <property type="entry name" value="Glyoxalase/Bleomycin resistance protein/Dihydroxybiphenyl dioxygenase"/>
    <property type="match status" value="2"/>
</dbReference>
<dbReference type="Pfam" id="PF13669">
    <property type="entry name" value="Glyoxalase_4"/>
    <property type="match status" value="1"/>
</dbReference>
<keyword evidence="5" id="KW-1185">Reference proteome</keyword>
<feature type="domain" description="VOC" evidence="3">
    <location>
        <begin position="164"/>
        <end position="294"/>
    </location>
</feature>
<dbReference type="InterPro" id="IPR051785">
    <property type="entry name" value="MMCE/EMCE_epimerase"/>
</dbReference>
<evidence type="ECO:0000313" key="5">
    <source>
        <dbReference type="Proteomes" id="UP000004210"/>
    </source>
</evidence>
<reference evidence="4 5" key="1">
    <citation type="journal article" date="2012" name="J. Bacteriol.">
        <title>Genome sequences for six rhodanobacter strains, isolated from soils and the terrestrial subsurface, with variable denitrification capabilities.</title>
        <authorList>
            <person name="Kostka J.E."/>
            <person name="Green S.J."/>
            <person name="Rishishwar L."/>
            <person name="Prakash O."/>
            <person name="Katz L.S."/>
            <person name="Marino-Ramirez L."/>
            <person name="Jordan I.K."/>
            <person name="Munk C."/>
            <person name="Ivanova N."/>
            <person name="Mikhailova N."/>
            <person name="Watson D.B."/>
            <person name="Brown S.D."/>
            <person name="Palumbo A.V."/>
            <person name="Brooks S.C."/>
        </authorList>
    </citation>
    <scope>NUCLEOTIDE SEQUENCE [LARGE SCALE GENOMIC DNA]</scope>
    <source>
        <strain evidence="5">Jip2T</strain>
    </source>
</reference>
<dbReference type="GO" id="GO:0046491">
    <property type="term" value="P:L-methylmalonyl-CoA metabolic process"/>
    <property type="evidence" value="ECO:0007669"/>
    <property type="project" value="TreeGrafter"/>
</dbReference>
<feature type="domain" description="VOC" evidence="3">
    <location>
        <begin position="37"/>
        <end position="149"/>
    </location>
</feature>
<dbReference type="InterPro" id="IPR004360">
    <property type="entry name" value="Glyas_Fos-R_dOase_dom"/>
</dbReference>
<dbReference type="Pfam" id="PF00903">
    <property type="entry name" value="Glyoxalase"/>
    <property type="match status" value="1"/>
</dbReference>
<name>I4VWV0_9GAMM</name>
<proteinExistence type="predicted"/>
<dbReference type="CDD" id="cd06587">
    <property type="entry name" value="VOC"/>
    <property type="match status" value="1"/>
</dbReference>
<feature type="chain" id="PRO_5003696052" evidence="2">
    <location>
        <begin position="29"/>
        <end position="312"/>
    </location>
</feature>
<comment type="caution">
    <text evidence="4">The sequence shown here is derived from an EMBL/GenBank/DDBJ whole genome shotgun (WGS) entry which is preliminary data.</text>
</comment>
<evidence type="ECO:0000256" key="2">
    <source>
        <dbReference type="SAM" id="SignalP"/>
    </source>
</evidence>
<dbReference type="EMBL" id="AJXU01000017">
    <property type="protein sequence ID" value="EIL91691.1"/>
    <property type="molecule type" value="Genomic_DNA"/>
</dbReference>
<evidence type="ECO:0000259" key="3">
    <source>
        <dbReference type="PROSITE" id="PS51819"/>
    </source>
</evidence>
<dbReference type="RefSeq" id="WP_007080394.1">
    <property type="nucleotide sequence ID" value="NZ_AJXU01000017.1"/>
</dbReference>
<dbReference type="PATRIC" id="fig|1163408.3.peg.773"/>
<dbReference type="PROSITE" id="PS51819">
    <property type="entry name" value="VOC"/>
    <property type="match status" value="2"/>
</dbReference>